<reference evidence="1 2" key="1">
    <citation type="journal article" date="2012" name="Gene">
        <title>Sequence of Leptospira santarosai serovar Shermani genome and prediction of virulence-associated genes.</title>
        <authorList>
            <person name="Chou L.F."/>
            <person name="Chen Y.T."/>
            <person name="Lu C.W."/>
            <person name="Ko Y.C."/>
            <person name="Tang C.Y."/>
            <person name="Pan M.J."/>
            <person name="Tian Y.C."/>
            <person name="Chiu C.H."/>
            <person name="Hung C.C."/>
            <person name="Yang C.W."/>
        </authorList>
    </citation>
    <scope>NUCLEOTIDE SEQUENCE [LARGE SCALE GENOMIC DNA]</scope>
    <source>
        <strain evidence="1">LT 821</strain>
    </source>
</reference>
<gene>
    <name evidence="1" type="ORF">LSS_23330</name>
</gene>
<protein>
    <submittedName>
        <fullName evidence="1">Uncharacterized protein</fullName>
    </submittedName>
</protein>
<reference evidence="1 2" key="2">
    <citation type="journal article" date="2014" name="Emerg. Microbes Infect.">
        <title>Potential impact on kidney infection: a whole-genome analysis of Leptospira santarosai serovar Shermani.</title>
        <authorList>
            <person name="Chou L.F."/>
            <person name="Chen T.W."/>
            <person name="Ko Y.C."/>
            <person name="Pan M.J."/>
            <person name="Tian Y.C."/>
            <person name="Chiu C.H."/>
            <person name="Tang P."/>
            <person name="Hung C.C."/>
            <person name="Yang C.W."/>
        </authorList>
    </citation>
    <scope>NUCLEOTIDE SEQUENCE</scope>
    <source>
        <strain evidence="1 2">LT 821</strain>
    </source>
</reference>
<proteinExistence type="predicted"/>
<name>A0A097ET35_9LEPT</name>
<evidence type="ECO:0000313" key="2">
    <source>
        <dbReference type="Proteomes" id="UP000035800"/>
    </source>
</evidence>
<dbReference type="EMBL" id="CP006695">
    <property type="protein sequence ID" value="AIT11130.1"/>
    <property type="molecule type" value="Genomic_DNA"/>
</dbReference>
<dbReference type="AlphaFoldDB" id="A0A097ET35"/>
<dbReference type="Proteomes" id="UP000035800">
    <property type="component" value="Chromosome II"/>
</dbReference>
<evidence type="ECO:0000313" key="1">
    <source>
        <dbReference type="EMBL" id="AIT11130.1"/>
    </source>
</evidence>
<sequence>MRNTFVARLEEDQMPKIIRTTDFVAEVKDLARRGYTKADISKKLSERYSKVGQKLTPRTITRALTEGSFRGKS</sequence>
<dbReference type="KEGG" id="lst:LSS_23330"/>
<dbReference type="STRING" id="758847.LSS_23330"/>
<accession>A0A097ET35</accession>
<organism evidence="1 2">
    <name type="scientific">Leptospira santarosai serovar Shermani str. LT 821</name>
    <dbReference type="NCBI Taxonomy" id="758847"/>
    <lineage>
        <taxon>Bacteria</taxon>
        <taxon>Pseudomonadati</taxon>
        <taxon>Spirochaetota</taxon>
        <taxon>Spirochaetia</taxon>
        <taxon>Leptospirales</taxon>
        <taxon>Leptospiraceae</taxon>
        <taxon>Leptospira</taxon>
    </lineage>
</organism>